<gene>
    <name evidence="2" type="ORF">BE18_19715</name>
</gene>
<dbReference type="Proteomes" id="UP000075515">
    <property type="component" value="Unassembled WGS sequence"/>
</dbReference>
<reference evidence="2 3" key="1">
    <citation type="submission" date="2014-02" db="EMBL/GenBank/DDBJ databases">
        <title>The small core and large imbalanced accessory genome model reveals a collaborative survival strategy of Sorangium cellulosum strains in nature.</title>
        <authorList>
            <person name="Han K."/>
            <person name="Peng R."/>
            <person name="Blom J."/>
            <person name="Li Y.-Z."/>
        </authorList>
    </citation>
    <scope>NUCLEOTIDE SEQUENCE [LARGE SCALE GENOMIC DNA]</scope>
    <source>
        <strain evidence="2 3">So0149</strain>
    </source>
</reference>
<proteinExistence type="predicted"/>
<protein>
    <recommendedName>
        <fullName evidence="4">Outer membrane protein beta-barrel domain-containing protein</fullName>
    </recommendedName>
</protein>
<dbReference type="EMBL" id="JEMC01000844">
    <property type="protein sequence ID" value="KYG01584.1"/>
    <property type="molecule type" value="Genomic_DNA"/>
</dbReference>
<name>A0A150TA68_SORCE</name>
<evidence type="ECO:0000256" key="1">
    <source>
        <dbReference type="SAM" id="MobiDB-lite"/>
    </source>
</evidence>
<evidence type="ECO:0008006" key="4">
    <source>
        <dbReference type="Google" id="ProtNLM"/>
    </source>
</evidence>
<comment type="caution">
    <text evidence="2">The sequence shown here is derived from an EMBL/GenBank/DDBJ whole genome shotgun (WGS) entry which is preliminary data.</text>
</comment>
<evidence type="ECO:0000313" key="2">
    <source>
        <dbReference type="EMBL" id="KYG01584.1"/>
    </source>
</evidence>
<dbReference type="AlphaFoldDB" id="A0A150TA68"/>
<organism evidence="2 3">
    <name type="scientific">Sorangium cellulosum</name>
    <name type="common">Polyangium cellulosum</name>
    <dbReference type="NCBI Taxonomy" id="56"/>
    <lineage>
        <taxon>Bacteria</taxon>
        <taxon>Pseudomonadati</taxon>
        <taxon>Myxococcota</taxon>
        <taxon>Polyangia</taxon>
        <taxon>Polyangiales</taxon>
        <taxon>Polyangiaceae</taxon>
        <taxon>Sorangium</taxon>
    </lineage>
</organism>
<feature type="region of interest" description="Disordered" evidence="1">
    <location>
        <begin position="1"/>
        <end position="40"/>
    </location>
</feature>
<evidence type="ECO:0000313" key="3">
    <source>
        <dbReference type="Proteomes" id="UP000075515"/>
    </source>
</evidence>
<feature type="compositionally biased region" description="Basic and acidic residues" evidence="1">
    <location>
        <begin position="17"/>
        <end position="29"/>
    </location>
</feature>
<accession>A0A150TA68</accession>
<sequence length="207" mass="21645">MAGPVTVDEPEPSPAEPEEKKQDKEPGDKEPEDEGRDGVRLRYGSTLGGGIIKAPTGTGGVFAWTGRLGLQINHLFGIYYQNTPMLTLTPESTDNSAGFEAGFIDYNSLLASFTVFHVLDFGAGPSMDYVAVASCGATLAGLESGAGCASTSDWYFGAHARGALILGGVSGDGPRRSGFALAAELHPVFLPEGTTFTFTLGLGGEWY</sequence>